<dbReference type="Gene3D" id="3.40.50.2300">
    <property type="match status" value="1"/>
</dbReference>
<proteinExistence type="predicted"/>
<dbReference type="PANTHER" id="PTHR44591:SF3">
    <property type="entry name" value="RESPONSE REGULATORY DOMAIN-CONTAINING PROTEIN"/>
    <property type="match status" value="1"/>
</dbReference>
<dbReference type="GO" id="GO:0000160">
    <property type="term" value="P:phosphorelay signal transduction system"/>
    <property type="evidence" value="ECO:0007669"/>
    <property type="project" value="InterPro"/>
</dbReference>
<gene>
    <name evidence="4" type="ORF">EGD98_05790</name>
</gene>
<name>A0A8J7YCU8_9EURY</name>
<protein>
    <submittedName>
        <fullName evidence="4">HalX domain-containing protein</fullName>
    </submittedName>
</protein>
<evidence type="ECO:0000256" key="2">
    <source>
        <dbReference type="PROSITE-ProRule" id="PRU00169"/>
    </source>
</evidence>
<feature type="domain" description="Response regulatory" evidence="3">
    <location>
        <begin position="8"/>
        <end position="117"/>
    </location>
</feature>
<dbReference type="Pfam" id="PF00072">
    <property type="entry name" value="Response_reg"/>
    <property type="match status" value="1"/>
</dbReference>
<accession>A0A8J7YCU8</accession>
<dbReference type="Pfam" id="PF08663">
    <property type="entry name" value="HalX"/>
    <property type="match status" value="1"/>
</dbReference>
<dbReference type="SUPFAM" id="SSF52172">
    <property type="entry name" value="CheY-like"/>
    <property type="match status" value="1"/>
</dbReference>
<dbReference type="AlphaFoldDB" id="A0A8J7YCU8"/>
<dbReference type="RefSeq" id="WP_220587399.1">
    <property type="nucleotide sequence ID" value="NZ_RKLQ01000001.1"/>
</dbReference>
<dbReference type="InterPro" id="IPR050595">
    <property type="entry name" value="Bact_response_regulator"/>
</dbReference>
<dbReference type="Proteomes" id="UP000783863">
    <property type="component" value="Unassembled WGS sequence"/>
</dbReference>
<dbReference type="InterPro" id="IPR011006">
    <property type="entry name" value="CheY-like_superfamily"/>
</dbReference>
<evidence type="ECO:0000259" key="3">
    <source>
        <dbReference type="PROSITE" id="PS50110"/>
    </source>
</evidence>
<comment type="caution">
    <text evidence="4">The sequence shown here is derived from an EMBL/GenBank/DDBJ whole genome shotgun (WGS) entry which is preliminary data.</text>
</comment>
<dbReference type="EMBL" id="RKLQ01000001">
    <property type="protein sequence ID" value="MBX0303182.1"/>
    <property type="molecule type" value="Genomic_DNA"/>
</dbReference>
<dbReference type="InterPro" id="IPR001789">
    <property type="entry name" value="Sig_transdc_resp-reg_receiver"/>
</dbReference>
<sequence>MSESDPPVVLIVEDEPDVAETYKLWLQGDYEVRMGQNGDEGLELLDESVDVVLLDRMMPGLSGDEVLSEIRKRDLGCRVAMVTAVEPDFDILEMGFDAYLSKPIRSEQLHDTVTNLLERSEYDSMLQEYYALVEKQATLEATKSSAELAESDQYATLTEEIAEMREGLDDTLGGIEDDDDFIATLRGLSNGEEE</sequence>
<dbReference type="PROSITE" id="PS50110">
    <property type="entry name" value="RESPONSE_REGULATORY"/>
    <property type="match status" value="1"/>
</dbReference>
<dbReference type="SMART" id="SM00448">
    <property type="entry name" value="REC"/>
    <property type="match status" value="1"/>
</dbReference>
<evidence type="ECO:0000256" key="1">
    <source>
        <dbReference type="ARBA" id="ARBA00022553"/>
    </source>
</evidence>
<feature type="modified residue" description="4-aspartylphosphate" evidence="2">
    <location>
        <position position="55"/>
    </location>
</feature>
<dbReference type="PANTHER" id="PTHR44591">
    <property type="entry name" value="STRESS RESPONSE REGULATOR PROTEIN 1"/>
    <property type="match status" value="1"/>
</dbReference>
<keyword evidence="5" id="KW-1185">Reference proteome</keyword>
<evidence type="ECO:0000313" key="5">
    <source>
        <dbReference type="Proteomes" id="UP000783863"/>
    </source>
</evidence>
<organism evidence="4 5">
    <name type="scientific">Haloarcula salinisoli</name>
    <dbReference type="NCBI Taxonomy" id="2487746"/>
    <lineage>
        <taxon>Archaea</taxon>
        <taxon>Methanobacteriati</taxon>
        <taxon>Methanobacteriota</taxon>
        <taxon>Stenosarchaea group</taxon>
        <taxon>Halobacteria</taxon>
        <taxon>Halobacteriales</taxon>
        <taxon>Haloarculaceae</taxon>
        <taxon>Haloarcula</taxon>
    </lineage>
</organism>
<dbReference type="InterPro" id="IPR013971">
    <property type="entry name" value="HalX_domain"/>
</dbReference>
<reference evidence="4" key="1">
    <citation type="submission" date="2021-06" db="EMBL/GenBank/DDBJ databases">
        <title>Halomicroarcula sp. F24A a new haloarchaeum isolated from saline soil.</title>
        <authorList>
            <person name="Duran-Viseras A."/>
            <person name="Sanchez-Porro C."/>
            <person name="Ventosa A."/>
        </authorList>
    </citation>
    <scope>NUCLEOTIDE SEQUENCE</scope>
    <source>
        <strain evidence="4">F24A</strain>
    </source>
</reference>
<evidence type="ECO:0000313" key="4">
    <source>
        <dbReference type="EMBL" id="MBX0303182.1"/>
    </source>
</evidence>
<keyword evidence="1 2" id="KW-0597">Phosphoprotein</keyword>